<evidence type="ECO:0000313" key="3">
    <source>
        <dbReference type="EMBL" id="KAG8071635.1"/>
    </source>
</evidence>
<evidence type="ECO:0000256" key="2">
    <source>
        <dbReference type="ARBA" id="ARBA00022737"/>
    </source>
</evidence>
<dbReference type="EMBL" id="JAAALK010000283">
    <property type="protein sequence ID" value="KAG8071635.1"/>
    <property type="molecule type" value="Genomic_DNA"/>
</dbReference>
<dbReference type="OrthoDB" id="676979at2759"/>
<dbReference type="PANTHER" id="PTHR48009">
    <property type="entry name" value="LEUCINE-RICH REPEAT (LRR) FAMILY PROTEIN"/>
    <property type="match status" value="1"/>
</dbReference>
<dbReference type="Pfam" id="PF00560">
    <property type="entry name" value="LRR_1"/>
    <property type="match status" value="2"/>
</dbReference>
<dbReference type="Pfam" id="PF13855">
    <property type="entry name" value="LRR_8"/>
    <property type="match status" value="1"/>
</dbReference>
<evidence type="ECO:0008006" key="5">
    <source>
        <dbReference type="Google" id="ProtNLM"/>
    </source>
</evidence>
<dbReference type="InterPro" id="IPR053213">
    <property type="entry name" value="RLP29"/>
</dbReference>
<dbReference type="FunFam" id="3.80.10.10:FF:000383">
    <property type="entry name" value="Leucine-rich repeat receptor protein kinase EMS1"/>
    <property type="match status" value="1"/>
</dbReference>
<sequence>MVSSIDAAMVSSAARTLMLGIAGVCFLVLQRAVALTGYATTFPSDAAALAALRAAVDPSSVPAHSCLASWGSARDPCRDFLCGLRCYVPPNSSYHRVISVSLEPGAGYVGTLPATVFTSLPFLEYLSVTDNRFDGKLPAGIPLQQSLRFLDLSRNAFSGEIPGSLFTLATSLEEIDLSRNAFSGRIPPQIASLVVLRRLELENNFLTGNLPRMEKMLSLAYLDVTGNALFAGPLPAAFLAALPALAVLDLTSNAVTGAVPGAVFVHPSLEELKLPDNHLDSVEAAPDGGASSQIEVLNLGGNRLTGRLPGFLAAMPKLRMVSLDRNRFTGGIPKHYAVRVTAENATDKWVPFARLMLQGNYLCGALPSQLRQLKEEDAVVSLADNCFRRCPHMFFFCQGAPQKSDATCPKCYP</sequence>
<organism evidence="3 4">
    <name type="scientific">Zizania palustris</name>
    <name type="common">Northern wild rice</name>
    <dbReference type="NCBI Taxonomy" id="103762"/>
    <lineage>
        <taxon>Eukaryota</taxon>
        <taxon>Viridiplantae</taxon>
        <taxon>Streptophyta</taxon>
        <taxon>Embryophyta</taxon>
        <taxon>Tracheophyta</taxon>
        <taxon>Spermatophyta</taxon>
        <taxon>Magnoliopsida</taxon>
        <taxon>Liliopsida</taxon>
        <taxon>Poales</taxon>
        <taxon>Poaceae</taxon>
        <taxon>BOP clade</taxon>
        <taxon>Oryzoideae</taxon>
        <taxon>Oryzeae</taxon>
        <taxon>Zizaniinae</taxon>
        <taxon>Zizania</taxon>
    </lineage>
</organism>
<protein>
    <recommendedName>
        <fullName evidence="5">Leucine-rich repeat-containing N-terminal plant-type domain-containing protein</fullName>
    </recommendedName>
</protein>
<dbReference type="AlphaFoldDB" id="A0A8J5T0W2"/>
<evidence type="ECO:0000313" key="4">
    <source>
        <dbReference type="Proteomes" id="UP000729402"/>
    </source>
</evidence>
<dbReference type="Proteomes" id="UP000729402">
    <property type="component" value="Unassembled WGS sequence"/>
</dbReference>
<name>A0A8J5T0W2_ZIZPA</name>
<keyword evidence="1" id="KW-0433">Leucine-rich repeat</keyword>
<dbReference type="PANTHER" id="PTHR48009:SF7">
    <property type="entry name" value="LEUCINE-RICH REPEAT (LRR) FAMILY PROTEIN"/>
    <property type="match status" value="1"/>
</dbReference>
<keyword evidence="2" id="KW-0677">Repeat</keyword>
<dbReference type="InterPro" id="IPR001611">
    <property type="entry name" value="Leu-rich_rpt"/>
</dbReference>
<evidence type="ECO:0000256" key="1">
    <source>
        <dbReference type="ARBA" id="ARBA00022614"/>
    </source>
</evidence>
<reference evidence="3" key="2">
    <citation type="submission" date="2021-02" db="EMBL/GenBank/DDBJ databases">
        <authorList>
            <person name="Kimball J.A."/>
            <person name="Haas M.W."/>
            <person name="Macchietto M."/>
            <person name="Kono T."/>
            <person name="Duquette J."/>
            <person name="Shao M."/>
        </authorList>
    </citation>
    <scope>NUCLEOTIDE SEQUENCE</scope>
    <source>
        <tissue evidence="3">Fresh leaf tissue</tissue>
    </source>
</reference>
<accession>A0A8J5T0W2</accession>
<keyword evidence="4" id="KW-1185">Reference proteome</keyword>
<proteinExistence type="predicted"/>
<comment type="caution">
    <text evidence="3">The sequence shown here is derived from an EMBL/GenBank/DDBJ whole genome shotgun (WGS) entry which is preliminary data.</text>
</comment>
<gene>
    <name evidence="3" type="ORF">GUJ93_ZPchr0006g44550</name>
</gene>
<reference evidence="3" key="1">
    <citation type="journal article" date="2021" name="bioRxiv">
        <title>Whole Genome Assembly and Annotation of Northern Wild Rice, Zizania palustris L., Supports a Whole Genome Duplication in the Zizania Genus.</title>
        <authorList>
            <person name="Haas M."/>
            <person name="Kono T."/>
            <person name="Macchietto M."/>
            <person name="Millas R."/>
            <person name="McGilp L."/>
            <person name="Shao M."/>
            <person name="Duquette J."/>
            <person name="Hirsch C.N."/>
            <person name="Kimball J."/>
        </authorList>
    </citation>
    <scope>NUCLEOTIDE SEQUENCE</scope>
    <source>
        <tissue evidence="3">Fresh leaf tissue</tissue>
    </source>
</reference>